<dbReference type="Gene3D" id="2.60.40.420">
    <property type="entry name" value="Cupredoxins - blue copper proteins"/>
    <property type="match status" value="1"/>
</dbReference>
<protein>
    <recommendedName>
        <fullName evidence="2">Copper chaperone PCu(A)C</fullName>
    </recommendedName>
</protein>
<dbReference type="EMBL" id="UINC01111203">
    <property type="protein sequence ID" value="SVC79246.1"/>
    <property type="molecule type" value="Genomic_DNA"/>
</dbReference>
<dbReference type="InterPro" id="IPR036182">
    <property type="entry name" value="PCuAC_sf"/>
</dbReference>
<sequence length="212" mass="22981">PPISKNGAVYLTLTNHGHLSDQLIGAATPIAEYAEIHTHRMEDGMMKMRKVDQVELPPNEEVAFAPGGNHIMLIGLSQTLKEGERFPLMLHFKEAGQTMVEVSIEAAGATSASHSEHDHGSPAIQVHVAIEGGKVADDQGVIKIAQGDHVTLHFSSDETHNLHIHGYDIEVEVGPGSHAMVDFKATATGRFPVEIHGSSHHHALFYLEVHPK</sequence>
<dbReference type="Gene3D" id="2.60.40.1890">
    <property type="entry name" value="PCu(A)C copper chaperone"/>
    <property type="match status" value="1"/>
</dbReference>
<evidence type="ECO:0000313" key="1">
    <source>
        <dbReference type="EMBL" id="SVC79246.1"/>
    </source>
</evidence>
<accession>A0A382Q1D8</accession>
<dbReference type="InterPro" id="IPR007410">
    <property type="entry name" value="LpqE-like"/>
</dbReference>
<dbReference type="InterPro" id="IPR008972">
    <property type="entry name" value="Cupredoxin"/>
</dbReference>
<dbReference type="PANTHER" id="PTHR36302">
    <property type="entry name" value="BLR7088 PROTEIN"/>
    <property type="match status" value="1"/>
</dbReference>
<organism evidence="1">
    <name type="scientific">marine metagenome</name>
    <dbReference type="NCBI Taxonomy" id="408172"/>
    <lineage>
        <taxon>unclassified sequences</taxon>
        <taxon>metagenomes</taxon>
        <taxon>ecological metagenomes</taxon>
    </lineage>
</organism>
<name>A0A382Q1D8_9ZZZZ</name>
<gene>
    <name evidence="1" type="ORF">METZ01_LOCUS332100</name>
</gene>
<dbReference type="AlphaFoldDB" id="A0A382Q1D8"/>
<reference evidence="1" key="1">
    <citation type="submission" date="2018-05" db="EMBL/GenBank/DDBJ databases">
        <authorList>
            <person name="Lanie J.A."/>
            <person name="Ng W.-L."/>
            <person name="Kazmierczak K.M."/>
            <person name="Andrzejewski T.M."/>
            <person name="Davidsen T.M."/>
            <person name="Wayne K.J."/>
            <person name="Tettelin H."/>
            <person name="Glass J.I."/>
            <person name="Rusch D."/>
            <person name="Podicherti R."/>
            <person name="Tsui H.-C.T."/>
            <person name="Winkler M.E."/>
        </authorList>
    </citation>
    <scope>NUCLEOTIDE SEQUENCE</scope>
</reference>
<dbReference type="PANTHER" id="PTHR36302:SF1">
    <property type="entry name" value="COPPER CHAPERONE PCU(A)C"/>
    <property type="match status" value="1"/>
</dbReference>
<dbReference type="Pfam" id="PF04314">
    <property type="entry name" value="PCuAC"/>
    <property type="match status" value="1"/>
</dbReference>
<feature type="non-terminal residue" evidence="1">
    <location>
        <position position="1"/>
    </location>
</feature>
<evidence type="ECO:0008006" key="2">
    <source>
        <dbReference type="Google" id="ProtNLM"/>
    </source>
</evidence>
<dbReference type="SUPFAM" id="SSF110087">
    <property type="entry name" value="DR1885-like metal-binding protein"/>
    <property type="match status" value="1"/>
</dbReference>
<dbReference type="InterPro" id="IPR058248">
    <property type="entry name" value="Lxx211020-like"/>
</dbReference>
<proteinExistence type="predicted"/>
<dbReference type="SUPFAM" id="SSF49503">
    <property type="entry name" value="Cupredoxins"/>
    <property type="match status" value="1"/>
</dbReference>